<dbReference type="GO" id="GO:0016020">
    <property type="term" value="C:membrane"/>
    <property type="evidence" value="ECO:0007669"/>
    <property type="project" value="UniProtKB-SubCell"/>
</dbReference>
<dbReference type="GO" id="GO:0006865">
    <property type="term" value="P:amino acid transport"/>
    <property type="evidence" value="ECO:0007669"/>
    <property type="project" value="UniProtKB-KW"/>
</dbReference>
<organism evidence="9 10">
    <name type="scientific">Trifolium medium</name>
    <dbReference type="NCBI Taxonomy" id="97028"/>
    <lineage>
        <taxon>Eukaryota</taxon>
        <taxon>Viridiplantae</taxon>
        <taxon>Streptophyta</taxon>
        <taxon>Embryophyta</taxon>
        <taxon>Tracheophyta</taxon>
        <taxon>Spermatophyta</taxon>
        <taxon>Magnoliopsida</taxon>
        <taxon>eudicotyledons</taxon>
        <taxon>Gunneridae</taxon>
        <taxon>Pentapetalae</taxon>
        <taxon>rosids</taxon>
        <taxon>fabids</taxon>
        <taxon>Fabales</taxon>
        <taxon>Fabaceae</taxon>
        <taxon>Papilionoideae</taxon>
        <taxon>50 kb inversion clade</taxon>
        <taxon>NPAAA clade</taxon>
        <taxon>Hologalegina</taxon>
        <taxon>IRL clade</taxon>
        <taxon>Trifolieae</taxon>
        <taxon>Trifolium</taxon>
    </lineage>
</organism>
<evidence type="ECO:0000256" key="4">
    <source>
        <dbReference type="ARBA" id="ARBA00022970"/>
    </source>
</evidence>
<evidence type="ECO:0000256" key="7">
    <source>
        <dbReference type="SAM" id="Phobius"/>
    </source>
</evidence>
<protein>
    <submittedName>
        <fullName evidence="9">Amino acid permease 3-like</fullName>
    </submittedName>
</protein>
<comment type="caution">
    <text evidence="9">The sequence shown here is derived from an EMBL/GenBank/DDBJ whole genome shotgun (WGS) entry which is preliminary data.</text>
</comment>
<dbReference type="Pfam" id="PF01490">
    <property type="entry name" value="Aa_trans"/>
    <property type="match status" value="1"/>
</dbReference>
<evidence type="ECO:0000313" key="9">
    <source>
        <dbReference type="EMBL" id="MCI43438.1"/>
    </source>
</evidence>
<feature type="transmembrane region" description="Helical" evidence="7">
    <location>
        <begin position="23"/>
        <end position="45"/>
    </location>
</feature>
<evidence type="ECO:0000256" key="6">
    <source>
        <dbReference type="ARBA" id="ARBA00023136"/>
    </source>
</evidence>
<comment type="subcellular location">
    <subcellularLocation>
        <location evidence="1">Membrane</location>
    </subcellularLocation>
</comment>
<name>A0A392S3K9_9FABA</name>
<feature type="non-terminal residue" evidence="9">
    <location>
        <position position="1"/>
    </location>
</feature>
<accession>A0A392S3K9</accession>
<keyword evidence="6 7" id="KW-0472">Membrane</keyword>
<sequence>YATSGDHAPGNLLTGFSFQDDNLYWVIDIANIAVVVHLIGAYQVLTVSYYSNEALVI</sequence>
<evidence type="ECO:0000259" key="8">
    <source>
        <dbReference type="Pfam" id="PF01490"/>
    </source>
</evidence>
<dbReference type="Proteomes" id="UP000265520">
    <property type="component" value="Unassembled WGS sequence"/>
</dbReference>
<evidence type="ECO:0000313" key="10">
    <source>
        <dbReference type="Proteomes" id="UP000265520"/>
    </source>
</evidence>
<feature type="domain" description="Amino acid transporter transmembrane" evidence="8">
    <location>
        <begin position="1"/>
        <end position="45"/>
    </location>
</feature>
<evidence type="ECO:0000256" key="2">
    <source>
        <dbReference type="ARBA" id="ARBA00022448"/>
    </source>
</evidence>
<keyword evidence="3 7" id="KW-0812">Transmembrane</keyword>
<reference evidence="9 10" key="1">
    <citation type="journal article" date="2018" name="Front. Plant Sci.">
        <title>Red Clover (Trifolium pratense) and Zigzag Clover (T. medium) - A Picture of Genomic Similarities and Differences.</title>
        <authorList>
            <person name="Dluhosova J."/>
            <person name="Istvanek J."/>
            <person name="Nedelnik J."/>
            <person name="Repkova J."/>
        </authorList>
    </citation>
    <scope>NUCLEOTIDE SEQUENCE [LARGE SCALE GENOMIC DNA]</scope>
    <source>
        <strain evidence="10">cv. 10/8</strain>
        <tissue evidence="9">Leaf</tissue>
    </source>
</reference>
<dbReference type="EMBL" id="LXQA010317406">
    <property type="protein sequence ID" value="MCI43438.1"/>
    <property type="molecule type" value="Genomic_DNA"/>
</dbReference>
<evidence type="ECO:0000256" key="3">
    <source>
        <dbReference type="ARBA" id="ARBA00022692"/>
    </source>
</evidence>
<proteinExistence type="predicted"/>
<dbReference type="AlphaFoldDB" id="A0A392S3K9"/>
<keyword evidence="2" id="KW-0813">Transport</keyword>
<dbReference type="InterPro" id="IPR013057">
    <property type="entry name" value="AA_transpt_TM"/>
</dbReference>
<keyword evidence="5 7" id="KW-1133">Transmembrane helix</keyword>
<keyword evidence="4" id="KW-0029">Amino-acid transport</keyword>
<evidence type="ECO:0000256" key="5">
    <source>
        <dbReference type="ARBA" id="ARBA00022989"/>
    </source>
</evidence>
<keyword evidence="10" id="KW-1185">Reference proteome</keyword>
<evidence type="ECO:0000256" key="1">
    <source>
        <dbReference type="ARBA" id="ARBA00004370"/>
    </source>
</evidence>